<feature type="domain" description="ABC transporter" evidence="6">
    <location>
        <begin position="11"/>
        <end position="245"/>
    </location>
</feature>
<dbReference type="SUPFAM" id="SSF52540">
    <property type="entry name" value="P-loop containing nucleoside triphosphate hydrolases"/>
    <property type="match status" value="1"/>
</dbReference>
<keyword evidence="4" id="KW-0067">ATP-binding</keyword>
<feature type="region of interest" description="Disordered" evidence="5">
    <location>
        <begin position="223"/>
        <end position="255"/>
    </location>
</feature>
<dbReference type="PROSITE" id="PS00211">
    <property type="entry name" value="ABC_TRANSPORTER_1"/>
    <property type="match status" value="1"/>
</dbReference>
<dbReference type="InterPro" id="IPR003593">
    <property type="entry name" value="AAA+_ATPase"/>
</dbReference>
<evidence type="ECO:0000256" key="3">
    <source>
        <dbReference type="ARBA" id="ARBA00022741"/>
    </source>
</evidence>
<comment type="caution">
    <text evidence="7">The sequence shown here is derived from an EMBL/GenBank/DDBJ whole genome shotgun (WGS) entry which is preliminary data.</text>
</comment>
<keyword evidence="8" id="KW-1185">Reference proteome</keyword>
<sequence>MSRPDDSAPQNPVVDVRKAVVTLGSQRVLHSVDLEVRPGELVALLGANGSGKSTLLRTVVGALGLDSGSARLFGHDVSRHRAHQQLGYVPQHAAESGNIPATARETVATGLLGPRAWFPRARDLRVDALLSDVGLSGLADRPVTAMSGGQRQRVMIARALVRGPSFLVLDEPFSGVDIASRELIAGIFRRLHSRGTTILVVLHDLGELEDDITRAVVLDEGRVIHDGPPSQRPRLDPGHDHELRPVPALGQELDS</sequence>
<keyword evidence="2" id="KW-0813">Transport</keyword>
<dbReference type="STRING" id="396014.BF93_06255"/>
<dbReference type="InterPro" id="IPR017871">
    <property type="entry name" value="ABC_transporter-like_CS"/>
</dbReference>
<dbReference type="InterPro" id="IPR050153">
    <property type="entry name" value="Metal_Ion_Import_ABC"/>
</dbReference>
<dbReference type="AlphaFoldDB" id="Z9JWT2"/>
<dbReference type="Gene3D" id="3.40.50.300">
    <property type="entry name" value="P-loop containing nucleotide triphosphate hydrolases"/>
    <property type="match status" value="1"/>
</dbReference>
<keyword evidence="3" id="KW-0547">Nucleotide-binding</keyword>
<dbReference type="OrthoDB" id="5296765at2"/>
<evidence type="ECO:0000256" key="2">
    <source>
        <dbReference type="ARBA" id="ARBA00022448"/>
    </source>
</evidence>
<reference evidence="7 8" key="1">
    <citation type="submission" date="2014-02" db="EMBL/GenBank/DDBJ databases">
        <title>Genome sequence of Brachybacterium phenoliresistens strain W13A50.</title>
        <authorList>
            <person name="Wang X."/>
        </authorList>
    </citation>
    <scope>NUCLEOTIDE SEQUENCE [LARGE SCALE GENOMIC DNA]</scope>
    <source>
        <strain evidence="7 8">W13A50</strain>
    </source>
</reference>
<dbReference type="PROSITE" id="PS50893">
    <property type="entry name" value="ABC_TRANSPORTER_2"/>
    <property type="match status" value="1"/>
</dbReference>
<dbReference type="EMBL" id="JDYK01000002">
    <property type="protein sequence ID" value="EWS82634.1"/>
    <property type="molecule type" value="Genomic_DNA"/>
</dbReference>
<dbReference type="GO" id="GO:0016887">
    <property type="term" value="F:ATP hydrolysis activity"/>
    <property type="evidence" value="ECO:0007669"/>
    <property type="project" value="InterPro"/>
</dbReference>
<comment type="similarity">
    <text evidence="1">Belongs to the ABC transporter superfamily.</text>
</comment>
<dbReference type="eggNOG" id="COG1121">
    <property type="taxonomic scope" value="Bacteria"/>
</dbReference>
<evidence type="ECO:0000256" key="4">
    <source>
        <dbReference type="ARBA" id="ARBA00022840"/>
    </source>
</evidence>
<dbReference type="InterPro" id="IPR003439">
    <property type="entry name" value="ABC_transporter-like_ATP-bd"/>
</dbReference>
<dbReference type="PANTHER" id="PTHR42734:SF5">
    <property type="entry name" value="IRON TRANSPORT SYSTEM ATP-BINDING PROTEIN HI_0361-RELATED"/>
    <property type="match status" value="1"/>
</dbReference>
<dbReference type="SMART" id="SM00382">
    <property type="entry name" value="AAA"/>
    <property type="match status" value="1"/>
</dbReference>
<evidence type="ECO:0000256" key="5">
    <source>
        <dbReference type="SAM" id="MobiDB-lite"/>
    </source>
</evidence>
<evidence type="ECO:0000259" key="6">
    <source>
        <dbReference type="PROSITE" id="PS50893"/>
    </source>
</evidence>
<organism evidence="7 8">
    <name type="scientific">Brachybacterium phenoliresistens</name>
    <dbReference type="NCBI Taxonomy" id="396014"/>
    <lineage>
        <taxon>Bacteria</taxon>
        <taxon>Bacillati</taxon>
        <taxon>Actinomycetota</taxon>
        <taxon>Actinomycetes</taxon>
        <taxon>Micrococcales</taxon>
        <taxon>Dermabacteraceae</taxon>
        <taxon>Brachybacterium</taxon>
    </lineage>
</organism>
<evidence type="ECO:0000313" key="7">
    <source>
        <dbReference type="EMBL" id="EWS82634.1"/>
    </source>
</evidence>
<evidence type="ECO:0000256" key="1">
    <source>
        <dbReference type="ARBA" id="ARBA00005417"/>
    </source>
</evidence>
<gene>
    <name evidence="7" type="ORF">BF93_06255</name>
</gene>
<dbReference type="GO" id="GO:0005524">
    <property type="term" value="F:ATP binding"/>
    <property type="evidence" value="ECO:0007669"/>
    <property type="project" value="UniProtKB-KW"/>
</dbReference>
<protein>
    <submittedName>
        <fullName evidence="7">Zinc ABC transporter ATPase</fullName>
    </submittedName>
</protein>
<dbReference type="InterPro" id="IPR027417">
    <property type="entry name" value="P-loop_NTPase"/>
</dbReference>
<dbReference type="PANTHER" id="PTHR42734">
    <property type="entry name" value="METAL TRANSPORT SYSTEM ATP-BINDING PROTEIN TM_0124-RELATED"/>
    <property type="match status" value="1"/>
</dbReference>
<dbReference type="PATRIC" id="fig|396014.3.peg.250"/>
<name>Z9JWT2_9MICO</name>
<dbReference type="Pfam" id="PF00005">
    <property type="entry name" value="ABC_tran"/>
    <property type="match status" value="1"/>
</dbReference>
<evidence type="ECO:0000313" key="8">
    <source>
        <dbReference type="Proteomes" id="UP000023067"/>
    </source>
</evidence>
<dbReference type="RefSeq" id="WP_038370115.1">
    <property type="nucleotide sequence ID" value="NZ_BAAAOW010000001.1"/>
</dbReference>
<feature type="compositionally biased region" description="Basic and acidic residues" evidence="5">
    <location>
        <begin position="233"/>
        <end position="244"/>
    </location>
</feature>
<accession>Z9JWT2</accession>
<dbReference type="Proteomes" id="UP000023067">
    <property type="component" value="Unassembled WGS sequence"/>
</dbReference>
<dbReference type="HOGENOM" id="CLU_000604_1_11_11"/>
<proteinExistence type="inferred from homology"/>